<evidence type="ECO:0000259" key="3">
    <source>
        <dbReference type="Pfam" id="PF07859"/>
    </source>
</evidence>
<dbReference type="InterPro" id="IPR050300">
    <property type="entry name" value="GDXG_lipolytic_enzyme"/>
</dbReference>
<dbReference type="Proteomes" id="UP000019024">
    <property type="component" value="Chromosome"/>
</dbReference>
<dbReference type="FunFam" id="3.40.50.1820:FF:000089">
    <property type="entry name" value="Alpha/beta hydrolase"/>
    <property type="match status" value="1"/>
</dbReference>
<dbReference type="AlphaFoldDB" id="W0JIY7"/>
<proteinExistence type="inferred from homology"/>
<dbReference type="PROSITE" id="PS01174">
    <property type="entry name" value="LIPASE_GDXG_SER"/>
    <property type="match status" value="1"/>
</dbReference>
<dbReference type="ESTHER" id="9eury-w0jiy7">
    <property type="family name" value="Hormone-sensitive_lipase_like"/>
</dbReference>
<dbReference type="InterPro" id="IPR013094">
    <property type="entry name" value="AB_hydrolase_3"/>
</dbReference>
<dbReference type="Gene3D" id="3.40.50.1820">
    <property type="entry name" value="alpha/beta hydrolase"/>
    <property type="match status" value="1"/>
</dbReference>
<dbReference type="PANTHER" id="PTHR48081">
    <property type="entry name" value="AB HYDROLASE SUPERFAMILY PROTEIN C4A8.06C"/>
    <property type="match status" value="1"/>
</dbReference>
<dbReference type="KEGG" id="hlr:HALLA_07360"/>
<comment type="similarity">
    <text evidence="1">Belongs to the 'GDXG' lipolytic enzyme family.</text>
</comment>
<name>W0JIY7_9EURY</name>
<evidence type="ECO:0000313" key="4">
    <source>
        <dbReference type="EMBL" id="AHF98695.1"/>
    </source>
</evidence>
<reference evidence="4 5" key="1">
    <citation type="submission" date="2014-01" db="EMBL/GenBank/DDBJ databases">
        <authorList>
            <consortium name="DOE Joint Genome Institute"/>
            <person name="Anderson I."/>
            <person name="Huntemann M."/>
            <person name="Han J."/>
            <person name="Chen A."/>
            <person name="Kyrpides N."/>
            <person name="Mavromatis K."/>
            <person name="Markowitz V."/>
            <person name="Palaniappan K."/>
            <person name="Ivanova N."/>
            <person name="Schaumberg A."/>
            <person name="Pati A."/>
            <person name="Liolios K."/>
            <person name="Nordberg H.P."/>
            <person name="Cantor M.N."/>
            <person name="Hua S.X."/>
            <person name="Woyke T."/>
        </authorList>
    </citation>
    <scope>NUCLEOTIDE SEQUENCE [LARGE SCALE GENOMIC DNA]</scope>
    <source>
        <strain evidence="4 5">XH-48</strain>
    </source>
</reference>
<sequence length="382" mass="41645">MLVAVTRDEISGVKRGRAHRLDVDSRGRISVDRSFLFRFEVYSTMTPSRTDGDRPPSRANEPHPDVQAFLEIYESLDTPDFSEVTPEMAREQLATMLEHGDPAIELPSVEDRSIDGPDGAIPIRIYEPSEDPQSDRPLLLYFHGGGWVVGSIDTHDGSCRKLAAESGYPVVSVDYRLAPEHPFPAGLRDCYAALEWAEDATGDRDAAEAGDGIAADSDRIILAGDSAGGNLAAGTALLARDRGGPDIAAQLLIYPATGDATETESYEENAEGYFLTADEMAWFRGHYFADDIQQGNVYAAPRLAADLSGLPPATILTAGFDPLRDDGAAYADRLEADGVPVTYHNYDDMIHGFFGMIQEPTNFERAHEAYDDAIADLRARLE</sequence>
<gene>
    <name evidence="4" type="ORF">HALLA_07360</name>
</gene>
<evidence type="ECO:0000256" key="2">
    <source>
        <dbReference type="ARBA" id="ARBA00022801"/>
    </source>
</evidence>
<dbReference type="HOGENOM" id="CLU_012494_6_4_2"/>
<dbReference type="Pfam" id="PF07859">
    <property type="entry name" value="Abhydrolase_3"/>
    <property type="match status" value="1"/>
</dbReference>
<dbReference type="EMBL" id="CP007055">
    <property type="protein sequence ID" value="AHF98695.1"/>
    <property type="molecule type" value="Genomic_DNA"/>
</dbReference>
<dbReference type="STRING" id="797299.HALLA_07360"/>
<evidence type="ECO:0000256" key="1">
    <source>
        <dbReference type="ARBA" id="ARBA00010515"/>
    </source>
</evidence>
<feature type="domain" description="Alpha/beta hydrolase fold-3" evidence="3">
    <location>
        <begin position="139"/>
        <end position="354"/>
    </location>
</feature>
<protein>
    <submittedName>
        <fullName evidence="4">Lipase</fullName>
    </submittedName>
</protein>
<dbReference type="GO" id="GO:0016787">
    <property type="term" value="F:hydrolase activity"/>
    <property type="evidence" value="ECO:0007669"/>
    <property type="project" value="UniProtKB-KW"/>
</dbReference>
<accession>W0JIY7</accession>
<dbReference type="InterPro" id="IPR033140">
    <property type="entry name" value="Lipase_GDXG_put_SER_AS"/>
</dbReference>
<dbReference type="PANTHER" id="PTHR48081:SF8">
    <property type="entry name" value="ALPHA_BETA HYDROLASE FOLD-3 DOMAIN-CONTAINING PROTEIN-RELATED"/>
    <property type="match status" value="1"/>
</dbReference>
<dbReference type="SUPFAM" id="SSF53474">
    <property type="entry name" value="alpha/beta-Hydrolases"/>
    <property type="match status" value="1"/>
</dbReference>
<dbReference type="InterPro" id="IPR002168">
    <property type="entry name" value="Lipase_GDXG_HIS_AS"/>
</dbReference>
<dbReference type="InterPro" id="IPR029058">
    <property type="entry name" value="AB_hydrolase_fold"/>
</dbReference>
<dbReference type="PROSITE" id="PS01173">
    <property type="entry name" value="LIPASE_GDXG_HIS"/>
    <property type="match status" value="1"/>
</dbReference>
<keyword evidence="5" id="KW-1185">Reference proteome</keyword>
<evidence type="ECO:0000313" key="5">
    <source>
        <dbReference type="Proteomes" id="UP000019024"/>
    </source>
</evidence>
<keyword evidence="2" id="KW-0378">Hydrolase</keyword>
<dbReference type="eggNOG" id="arCOG02638">
    <property type="taxonomic scope" value="Archaea"/>
</dbReference>
<dbReference type="PATRIC" id="fig|797299.3.peg.512"/>
<organism evidence="4 5">
    <name type="scientific">Halostagnicola larsenii XH-48</name>
    <dbReference type="NCBI Taxonomy" id="797299"/>
    <lineage>
        <taxon>Archaea</taxon>
        <taxon>Methanobacteriati</taxon>
        <taxon>Methanobacteriota</taxon>
        <taxon>Stenosarchaea group</taxon>
        <taxon>Halobacteria</taxon>
        <taxon>Halobacteriales</taxon>
        <taxon>Natrialbaceae</taxon>
        <taxon>Halostagnicola</taxon>
    </lineage>
</organism>